<proteinExistence type="inferred from homology"/>
<keyword evidence="3 6" id="KW-0717">Septation</keyword>
<gene>
    <name evidence="6" type="primary">minC</name>
    <name evidence="10" type="ORF">S7S_12280</name>
</gene>
<sequence length="239" mass="25936">MEENTVLEFRGRMLMMTVLHLKTLALDALHAQLDKSLEESPDWLRDVPIVLDLPPQVEASVVELALVLEALRARDMNLVAVAASSAISEQDIRALGLGMVTLGSQRGGNVPRAEKRADKPEAEPAAASRGETLVIDQPVRSGQQIYSRGDLIVLAPVGTGAELLAEGHIHVYSNLRGRALAGVRGDTSARVFCQQLNAELVSIAGHYRVAEDLPESWRNQAVHISLDGEAMQFSPLKPR</sequence>
<dbReference type="PANTHER" id="PTHR34108:SF1">
    <property type="entry name" value="SEPTUM SITE-DETERMINING PROTEIN MINC"/>
    <property type="match status" value="1"/>
</dbReference>
<dbReference type="SUPFAM" id="SSF63848">
    <property type="entry name" value="Cell-division inhibitor MinC, C-terminal domain"/>
    <property type="match status" value="1"/>
</dbReference>
<organism evidence="10 11">
    <name type="scientific">Isoalcanivorax pacificus W11-5</name>
    <dbReference type="NCBI Taxonomy" id="391936"/>
    <lineage>
        <taxon>Bacteria</taxon>
        <taxon>Pseudomonadati</taxon>
        <taxon>Pseudomonadota</taxon>
        <taxon>Gammaproteobacteria</taxon>
        <taxon>Oceanospirillales</taxon>
        <taxon>Alcanivoracaceae</taxon>
        <taxon>Isoalcanivorax</taxon>
    </lineage>
</organism>
<dbReference type="InterPro" id="IPR036145">
    <property type="entry name" value="MinC_C_sf"/>
</dbReference>
<feature type="region of interest" description="Disordered" evidence="7">
    <location>
        <begin position="106"/>
        <end position="128"/>
    </location>
</feature>
<dbReference type="InterPro" id="IPR016098">
    <property type="entry name" value="CAP/MinC_C"/>
</dbReference>
<accession>A0A0B4XR02</accession>
<keyword evidence="11" id="KW-1185">Reference proteome</keyword>
<comment type="similarity">
    <text evidence="1 6">Belongs to the MinC family.</text>
</comment>
<dbReference type="NCBIfam" id="TIGR01222">
    <property type="entry name" value="minC"/>
    <property type="match status" value="1"/>
</dbReference>
<evidence type="ECO:0000256" key="5">
    <source>
        <dbReference type="ARBA" id="ARBA00025606"/>
    </source>
</evidence>
<dbReference type="HAMAP" id="MF_00267">
    <property type="entry name" value="MinC"/>
    <property type="match status" value="1"/>
</dbReference>
<evidence type="ECO:0000256" key="6">
    <source>
        <dbReference type="HAMAP-Rule" id="MF_00267"/>
    </source>
</evidence>
<dbReference type="GO" id="GO:1901891">
    <property type="term" value="P:regulation of cell septum assembly"/>
    <property type="evidence" value="ECO:0007669"/>
    <property type="project" value="InterPro"/>
</dbReference>
<evidence type="ECO:0000256" key="3">
    <source>
        <dbReference type="ARBA" id="ARBA00023210"/>
    </source>
</evidence>
<dbReference type="EMBL" id="CP004387">
    <property type="protein sequence ID" value="AJD48868.1"/>
    <property type="molecule type" value="Genomic_DNA"/>
</dbReference>
<dbReference type="Gene3D" id="2.160.20.70">
    <property type="match status" value="1"/>
</dbReference>
<dbReference type="PANTHER" id="PTHR34108">
    <property type="entry name" value="SEPTUM SITE-DETERMINING PROTEIN MINC"/>
    <property type="match status" value="1"/>
</dbReference>
<dbReference type="KEGG" id="apac:S7S_12280"/>
<evidence type="ECO:0000256" key="7">
    <source>
        <dbReference type="SAM" id="MobiDB-lite"/>
    </source>
</evidence>
<dbReference type="InterPro" id="IPR013033">
    <property type="entry name" value="MinC"/>
</dbReference>
<dbReference type="GO" id="GO:0000917">
    <property type="term" value="P:division septum assembly"/>
    <property type="evidence" value="ECO:0007669"/>
    <property type="project" value="UniProtKB-KW"/>
</dbReference>
<feature type="domain" description="Septum formation inhibitor MinC C-terminal" evidence="8">
    <location>
        <begin position="134"/>
        <end position="232"/>
    </location>
</feature>
<protein>
    <recommendedName>
        <fullName evidence="6">Probable septum site-determining protein MinC</fullName>
    </recommendedName>
</protein>
<evidence type="ECO:0000259" key="8">
    <source>
        <dbReference type="Pfam" id="PF03775"/>
    </source>
</evidence>
<keyword evidence="2 6" id="KW-0132">Cell division</keyword>
<dbReference type="HOGENOM" id="CLU_067812_0_1_6"/>
<dbReference type="Pfam" id="PF05209">
    <property type="entry name" value="MinC_N"/>
    <property type="match status" value="1"/>
</dbReference>
<keyword evidence="4 6" id="KW-0131">Cell cycle</keyword>
<dbReference type="AlphaFoldDB" id="A0A0B4XR02"/>
<dbReference type="Pfam" id="PF03775">
    <property type="entry name" value="MinC_C"/>
    <property type="match status" value="1"/>
</dbReference>
<dbReference type="Proteomes" id="UP000006764">
    <property type="component" value="Chromosome"/>
</dbReference>
<evidence type="ECO:0000313" key="11">
    <source>
        <dbReference type="Proteomes" id="UP000006764"/>
    </source>
</evidence>
<dbReference type="GO" id="GO:0051302">
    <property type="term" value="P:regulation of cell division"/>
    <property type="evidence" value="ECO:0007669"/>
    <property type="project" value="InterPro"/>
</dbReference>
<feature type="domain" description="Septum formation inhibitor MinC N-terminal" evidence="9">
    <location>
        <begin position="7"/>
        <end position="77"/>
    </location>
</feature>
<dbReference type="STRING" id="391936.S7S_12280"/>
<evidence type="ECO:0000256" key="1">
    <source>
        <dbReference type="ARBA" id="ARBA00006291"/>
    </source>
</evidence>
<evidence type="ECO:0000259" key="9">
    <source>
        <dbReference type="Pfam" id="PF05209"/>
    </source>
</evidence>
<dbReference type="Gene3D" id="3.30.70.260">
    <property type="match status" value="1"/>
</dbReference>
<dbReference type="GO" id="GO:0000902">
    <property type="term" value="P:cell morphogenesis"/>
    <property type="evidence" value="ECO:0007669"/>
    <property type="project" value="InterPro"/>
</dbReference>
<evidence type="ECO:0000256" key="4">
    <source>
        <dbReference type="ARBA" id="ARBA00023306"/>
    </source>
</evidence>
<evidence type="ECO:0000313" key="10">
    <source>
        <dbReference type="EMBL" id="AJD48868.1"/>
    </source>
</evidence>
<name>A0A0B4XR02_9GAMM</name>
<dbReference type="InterPro" id="IPR005526">
    <property type="entry name" value="Septum_form_inhib_MinC_C"/>
</dbReference>
<feature type="compositionally biased region" description="Basic and acidic residues" evidence="7">
    <location>
        <begin position="112"/>
        <end position="122"/>
    </location>
</feature>
<comment type="subunit">
    <text evidence="6">Interacts with MinD and FtsZ.</text>
</comment>
<evidence type="ECO:0000256" key="2">
    <source>
        <dbReference type="ARBA" id="ARBA00022618"/>
    </source>
</evidence>
<reference evidence="10 11" key="1">
    <citation type="journal article" date="2012" name="J. Bacteriol.">
        <title>Genome sequence of an alkane-degrading bacterium, Alcanivorax pacificus type strain W11-5, isolated from deep sea sediment.</title>
        <authorList>
            <person name="Lai Q."/>
            <person name="Shao Z."/>
        </authorList>
    </citation>
    <scope>NUCLEOTIDE SEQUENCE [LARGE SCALE GENOMIC DNA]</scope>
    <source>
        <strain evidence="10 11">W11-5</strain>
    </source>
</reference>
<dbReference type="InterPro" id="IPR007874">
    <property type="entry name" value="MinC_N"/>
</dbReference>
<comment type="function">
    <text evidence="5 6">Cell division inhibitor that blocks the formation of polar Z ring septums. Rapidly oscillates between the poles of the cell to destabilize FtsZ filaments that have formed before they mature into polar Z rings. Prevents FtsZ polymerization.</text>
</comment>